<dbReference type="Proteomes" id="UP000308917">
    <property type="component" value="Unassembled WGS sequence"/>
</dbReference>
<sequence>MQAKPKTTGVFNRFRHHTASVWRCHLAIAASVSVLMGCAANAPEHPLAFAPEQSLYVAANLAPPSEQAQVFSQTATQPLKAIWTQWYPILRKSWLQEEPENSSVVFLDYVNDTLSTQGMAGLGFNSPTYYALYEVDLHPVLRISLKEPEKLRTFIAKWEKSTNQVFTPQTLDGTTYWRVPLSSLQPDNLAEKVEALKQRSEELEQWPNLDAIPDLDNIPNLPVPAAPNTEKALDVVFAINDHYAIITLQSVNDDTPLPLLLGQQKPKRSIWDAQTLQQVNTRHSLSPYGTFWLDTSRLLPLLGIPAAPQSPQPESPHDRSLLKTPLSAACQREITLLASHMPEVVAGTTQVDAKQLHAKLALALTPEIRQDLQRLQAPLPGWDAAPNLMEVGVSLRLDQLANIVQKYIQRIQAQPWECEWFEPLNQLVQSPKSIQVLAPLYAAGNTATGMYMRATGLTMQDDTPIPEGVLLAASPNPRALFAYLSMAIPELGKLNVQPGMAPQQITLPEGQWNTANLPVWVGMSEQAVGVALGVSAKSELEHLLQQHTSGNSPLTFSRYSGTLFADVLQPIMQHAYEEYERKLQASRNEEANNTANPAAQTAPAQTLQAQESQTQEQQAAQASMQLFWDWVRLFKTVGDSLLISDQGLEYQYHIHLQ</sequence>
<dbReference type="RefSeq" id="WP_136572540.1">
    <property type="nucleotide sequence ID" value="NZ_STFG01000003.1"/>
</dbReference>
<protein>
    <recommendedName>
        <fullName evidence="4">DUF3352 domain-containing protein</fullName>
    </recommendedName>
</protein>
<organism evidence="2 3">
    <name type="scientific">Lampropedia puyangensis</name>
    <dbReference type="NCBI Taxonomy" id="1330072"/>
    <lineage>
        <taxon>Bacteria</taxon>
        <taxon>Pseudomonadati</taxon>
        <taxon>Pseudomonadota</taxon>
        <taxon>Betaproteobacteria</taxon>
        <taxon>Burkholderiales</taxon>
        <taxon>Comamonadaceae</taxon>
        <taxon>Lampropedia</taxon>
    </lineage>
</organism>
<evidence type="ECO:0008006" key="4">
    <source>
        <dbReference type="Google" id="ProtNLM"/>
    </source>
</evidence>
<evidence type="ECO:0000313" key="3">
    <source>
        <dbReference type="Proteomes" id="UP000308917"/>
    </source>
</evidence>
<dbReference type="OrthoDB" id="8886203at2"/>
<keyword evidence="3" id="KW-1185">Reference proteome</keyword>
<dbReference type="EMBL" id="STFG01000003">
    <property type="protein sequence ID" value="THU03975.1"/>
    <property type="molecule type" value="Genomic_DNA"/>
</dbReference>
<evidence type="ECO:0000313" key="2">
    <source>
        <dbReference type="EMBL" id="THU03975.1"/>
    </source>
</evidence>
<gene>
    <name evidence="2" type="ORF">E9531_04375</name>
</gene>
<feature type="region of interest" description="Disordered" evidence="1">
    <location>
        <begin position="583"/>
        <end position="615"/>
    </location>
</feature>
<evidence type="ECO:0000256" key="1">
    <source>
        <dbReference type="SAM" id="MobiDB-lite"/>
    </source>
</evidence>
<reference evidence="2 3" key="1">
    <citation type="journal article" date="2015" name="Antonie Van Leeuwenhoek">
        <title>Lampropedia puyangensis sp. nov., isolated from symptomatic bark of Populus ? euramericana canker and emended description of Lampropedia hyalina (Ehrenberg 1832) Lee et al. 2004.</title>
        <authorList>
            <person name="Li Y."/>
            <person name="Wang T."/>
            <person name="Piao C.G."/>
            <person name="Wang L.F."/>
            <person name="Tian G.Z."/>
            <person name="Zhu T.H."/>
            <person name="Guo M.W."/>
        </authorList>
    </citation>
    <scope>NUCLEOTIDE SEQUENCE [LARGE SCALE GENOMIC DNA]</scope>
    <source>
        <strain evidence="2 3">2-bin</strain>
    </source>
</reference>
<feature type="compositionally biased region" description="Low complexity" evidence="1">
    <location>
        <begin position="591"/>
        <end position="615"/>
    </location>
</feature>
<name>A0A4S8FAU4_9BURK</name>
<dbReference type="AlphaFoldDB" id="A0A4S8FAU4"/>
<accession>A0A4S8FAU4</accession>
<comment type="caution">
    <text evidence="2">The sequence shown here is derived from an EMBL/GenBank/DDBJ whole genome shotgun (WGS) entry which is preliminary data.</text>
</comment>
<proteinExistence type="predicted"/>